<feature type="domain" description="ABC transporter" evidence="9">
    <location>
        <begin position="344"/>
        <end position="579"/>
    </location>
</feature>
<organism evidence="11 12">
    <name type="scientific">Paenibacillus haidiansis</name>
    <dbReference type="NCBI Taxonomy" id="1574488"/>
    <lineage>
        <taxon>Bacteria</taxon>
        <taxon>Bacillati</taxon>
        <taxon>Bacillota</taxon>
        <taxon>Bacilli</taxon>
        <taxon>Bacillales</taxon>
        <taxon>Paenibacillaceae</taxon>
        <taxon>Paenibacillus</taxon>
    </lineage>
</organism>
<dbReference type="InterPro" id="IPR036640">
    <property type="entry name" value="ABC1_TM_sf"/>
</dbReference>
<dbReference type="PROSITE" id="PS00211">
    <property type="entry name" value="ABC_TRANSPORTER_1"/>
    <property type="match status" value="1"/>
</dbReference>
<keyword evidence="12" id="KW-1185">Reference proteome</keyword>
<keyword evidence="6 8" id="KW-0472">Membrane</keyword>
<evidence type="ECO:0000256" key="1">
    <source>
        <dbReference type="ARBA" id="ARBA00004651"/>
    </source>
</evidence>
<evidence type="ECO:0000313" key="11">
    <source>
        <dbReference type="EMBL" id="MEF2967676.1"/>
    </source>
</evidence>
<dbReference type="InterPro" id="IPR011527">
    <property type="entry name" value="ABC1_TM_dom"/>
</dbReference>
<dbReference type="Pfam" id="PF00005">
    <property type="entry name" value="ABC_tran"/>
    <property type="match status" value="1"/>
</dbReference>
<keyword evidence="4 11" id="KW-0067">ATP-binding</keyword>
<evidence type="ECO:0000256" key="8">
    <source>
        <dbReference type="SAM" id="Phobius"/>
    </source>
</evidence>
<evidence type="ECO:0000256" key="7">
    <source>
        <dbReference type="SAM" id="MobiDB-lite"/>
    </source>
</evidence>
<evidence type="ECO:0000256" key="2">
    <source>
        <dbReference type="ARBA" id="ARBA00022692"/>
    </source>
</evidence>
<gene>
    <name evidence="11" type="ORF">V3851_17745</name>
</gene>
<keyword evidence="3" id="KW-0547">Nucleotide-binding</keyword>
<dbReference type="RefSeq" id="WP_331847891.1">
    <property type="nucleotide sequence ID" value="NZ_JAZHPZ010000009.1"/>
</dbReference>
<dbReference type="CDD" id="cd18548">
    <property type="entry name" value="ABC_6TM_Tm287_like"/>
    <property type="match status" value="1"/>
</dbReference>
<sequence>MFRLAVFLKPYKKETILGPVFKLLEAILELLLPTVVALIVNHGIGNGDTYYVLKMGGLMVIMSLLGFGSSLICQYYAARASQGFGTTLRNVLFKRVSAFSYAELDRFGTATLINRITNDVNQMQVAVAMLIRLVIRAPFICIGAILMSMLLDFRLSLVLLAATPVFAVFLYFIITKSAPLYRMYQKKLDRLAQVLSENLTGVRVIRAFAKRRAEKERFRAASDDITATAIRVGRVSALLSPATTLVVNAAIIAILWVGGIHINEGTLSSGEIIAFINYVTQILLALVVVSNLIILFTKAASSAARINEVLDTTASVTGPSSASGQAEPGKLPETKGSKPDSPAIVFDRVTFGYSATGDPALRDISVTIDRGETVGIIGATGSGKSTLINLIPRFYDAGSGRVLVNGADVKDYDLHELRGKIGVVPQKALLFTDTIADNIRWGNERASDEQVMRAAAIAQADEFISKLPEGYGTHVARGGLNLSGGQKQRLTIARAVAANPEILILDDASSALDFATDAALRRSIRESSGGMTVLLVSQRVNTIRQADKIIVLEDGRIAGIGTHDELIHSCEAYQEICNSQLSEEEATR</sequence>
<feature type="region of interest" description="Disordered" evidence="7">
    <location>
        <begin position="315"/>
        <end position="341"/>
    </location>
</feature>
<dbReference type="PANTHER" id="PTHR43394">
    <property type="entry name" value="ATP-DEPENDENT PERMEASE MDL1, MITOCHONDRIAL"/>
    <property type="match status" value="1"/>
</dbReference>
<keyword evidence="2 8" id="KW-0812">Transmembrane</keyword>
<evidence type="ECO:0000256" key="6">
    <source>
        <dbReference type="ARBA" id="ARBA00023136"/>
    </source>
</evidence>
<dbReference type="InterPro" id="IPR003593">
    <property type="entry name" value="AAA+_ATPase"/>
</dbReference>
<name>A0ABU7VVD5_9BACL</name>
<reference evidence="11 12" key="1">
    <citation type="submission" date="2024-02" db="EMBL/GenBank/DDBJ databases">
        <title>A nitrogen-fixing paenibacillus bacterium.</title>
        <authorList>
            <person name="Zhang W.L."/>
            <person name="Chen S.F."/>
        </authorList>
    </citation>
    <scope>NUCLEOTIDE SEQUENCE [LARGE SCALE GENOMIC DNA]</scope>
    <source>
        <strain evidence="11 12">M1</strain>
    </source>
</reference>
<dbReference type="InterPro" id="IPR003439">
    <property type="entry name" value="ABC_transporter-like_ATP-bd"/>
</dbReference>
<comment type="caution">
    <text evidence="11">The sequence shown here is derived from an EMBL/GenBank/DDBJ whole genome shotgun (WGS) entry which is preliminary data.</text>
</comment>
<feature type="transmembrane region" description="Helical" evidence="8">
    <location>
        <begin position="56"/>
        <end position="77"/>
    </location>
</feature>
<dbReference type="PANTHER" id="PTHR43394:SF1">
    <property type="entry name" value="ATP-BINDING CASSETTE SUB-FAMILY B MEMBER 10, MITOCHONDRIAL"/>
    <property type="match status" value="1"/>
</dbReference>
<dbReference type="PROSITE" id="PS50893">
    <property type="entry name" value="ABC_TRANSPORTER_2"/>
    <property type="match status" value="1"/>
</dbReference>
<dbReference type="EMBL" id="JAZHPZ010000009">
    <property type="protein sequence ID" value="MEF2967676.1"/>
    <property type="molecule type" value="Genomic_DNA"/>
</dbReference>
<comment type="subcellular location">
    <subcellularLocation>
        <location evidence="1">Cell membrane</location>
        <topology evidence="1">Multi-pass membrane protein</topology>
    </subcellularLocation>
</comment>
<keyword evidence="5 8" id="KW-1133">Transmembrane helix</keyword>
<evidence type="ECO:0000256" key="3">
    <source>
        <dbReference type="ARBA" id="ARBA00022741"/>
    </source>
</evidence>
<dbReference type="Proteomes" id="UP001306950">
    <property type="component" value="Unassembled WGS sequence"/>
</dbReference>
<evidence type="ECO:0000259" key="10">
    <source>
        <dbReference type="PROSITE" id="PS50929"/>
    </source>
</evidence>
<evidence type="ECO:0000259" key="9">
    <source>
        <dbReference type="PROSITE" id="PS50893"/>
    </source>
</evidence>
<feature type="transmembrane region" description="Helical" evidence="8">
    <location>
        <begin position="157"/>
        <end position="174"/>
    </location>
</feature>
<dbReference type="GO" id="GO:0005524">
    <property type="term" value="F:ATP binding"/>
    <property type="evidence" value="ECO:0007669"/>
    <property type="project" value="UniProtKB-KW"/>
</dbReference>
<dbReference type="InterPro" id="IPR039421">
    <property type="entry name" value="Type_1_exporter"/>
</dbReference>
<dbReference type="SUPFAM" id="SSF90123">
    <property type="entry name" value="ABC transporter transmembrane region"/>
    <property type="match status" value="1"/>
</dbReference>
<dbReference type="Pfam" id="PF00664">
    <property type="entry name" value="ABC_membrane"/>
    <property type="match status" value="1"/>
</dbReference>
<evidence type="ECO:0000256" key="4">
    <source>
        <dbReference type="ARBA" id="ARBA00022840"/>
    </source>
</evidence>
<proteinExistence type="predicted"/>
<dbReference type="PROSITE" id="PS50929">
    <property type="entry name" value="ABC_TM1F"/>
    <property type="match status" value="1"/>
</dbReference>
<dbReference type="SUPFAM" id="SSF52540">
    <property type="entry name" value="P-loop containing nucleoside triphosphate hydrolases"/>
    <property type="match status" value="1"/>
</dbReference>
<protein>
    <submittedName>
        <fullName evidence="11">ABC transporter ATP-binding protein</fullName>
    </submittedName>
</protein>
<dbReference type="Gene3D" id="1.20.1560.10">
    <property type="entry name" value="ABC transporter type 1, transmembrane domain"/>
    <property type="match status" value="1"/>
</dbReference>
<dbReference type="InterPro" id="IPR017871">
    <property type="entry name" value="ABC_transporter-like_CS"/>
</dbReference>
<evidence type="ECO:0000256" key="5">
    <source>
        <dbReference type="ARBA" id="ARBA00022989"/>
    </source>
</evidence>
<feature type="transmembrane region" description="Helical" evidence="8">
    <location>
        <begin position="133"/>
        <end position="151"/>
    </location>
</feature>
<feature type="compositionally biased region" description="Polar residues" evidence="7">
    <location>
        <begin position="315"/>
        <end position="324"/>
    </location>
</feature>
<accession>A0ABU7VVD5</accession>
<dbReference type="InterPro" id="IPR027417">
    <property type="entry name" value="P-loop_NTPase"/>
</dbReference>
<dbReference type="Gene3D" id="3.40.50.300">
    <property type="entry name" value="P-loop containing nucleotide triphosphate hydrolases"/>
    <property type="match status" value="1"/>
</dbReference>
<feature type="transmembrane region" description="Helical" evidence="8">
    <location>
        <begin position="272"/>
        <end position="296"/>
    </location>
</feature>
<feature type="domain" description="ABC transmembrane type-1" evidence="10">
    <location>
        <begin position="16"/>
        <end position="298"/>
    </location>
</feature>
<feature type="transmembrane region" description="Helical" evidence="8">
    <location>
        <begin position="238"/>
        <end position="260"/>
    </location>
</feature>
<feature type="transmembrane region" description="Helical" evidence="8">
    <location>
        <begin position="20"/>
        <end position="44"/>
    </location>
</feature>
<dbReference type="SMART" id="SM00382">
    <property type="entry name" value="AAA"/>
    <property type="match status" value="1"/>
</dbReference>
<evidence type="ECO:0000313" key="12">
    <source>
        <dbReference type="Proteomes" id="UP001306950"/>
    </source>
</evidence>